<dbReference type="Proteomes" id="UP000887159">
    <property type="component" value="Unassembled WGS sequence"/>
</dbReference>
<accession>A0A8X6RDZ4</accession>
<dbReference type="EMBL" id="BMAU01021105">
    <property type="protein sequence ID" value="GFX90814.1"/>
    <property type="molecule type" value="Genomic_DNA"/>
</dbReference>
<sequence length="84" mass="9731">MGLRSKLAQPVYWGTLNSRQAASHLVKLVEEEERWEAPDHSQVVVPQNWREKEQNRTVTCLVLKAKADDWRKTLALSCNEFRGP</sequence>
<protein>
    <submittedName>
        <fullName evidence="1">Uncharacterized protein</fullName>
    </submittedName>
</protein>
<name>A0A8X6RDZ4_TRICX</name>
<proteinExistence type="predicted"/>
<evidence type="ECO:0000313" key="1">
    <source>
        <dbReference type="EMBL" id="GFX90814.1"/>
    </source>
</evidence>
<evidence type="ECO:0000313" key="2">
    <source>
        <dbReference type="Proteomes" id="UP000887159"/>
    </source>
</evidence>
<keyword evidence="2" id="KW-1185">Reference proteome</keyword>
<dbReference type="AlphaFoldDB" id="A0A8X6RDZ4"/>
<organism evidence="1 2">
    <name type="scientific">Trichonephila clavipes</name>
    <name type="common">Golden silk orbweaver</name>
    <name type="synonym">Nephila clavipes</name>
    <dbReference type="NCBI Taxonomy" id="2585209"/>
    <lineage>
        <taxon>Eukaryota</taxon>
        <taxon>Metazoa</taxon>
        <taxon>Ecdysozoa</taxon>
        <taxon>Arthropoda</taxon>
        <taxon>Chelicerata</taxon>
        <taxon>Arachnida</taxon>
        <taxon>Araneae</taxon>
        <taxon>Araneomorphae</taxon>
        <taxon>Entelegynae</taxon>
        <taxon>Araneoidea</taxon>
        <taxon>Nephilidae</taxon>
        <taxon>Trichonephila</taxon>
    </lineage>
</organism>
<reference evidence="1" key="1">
    <citation type="submission" date="2020-08" db="EMBL/GenBank/DDBJ databases">
        <title>Multicomponent nature underlies the extraordinary mechanical properties of spider dragline silk.</title>
        <authorList>
            <person name="Kono N."/>
            <person name="Nakamura H."/>
            <person name="Mori M."/>
            <person name="Yoshida Y."/>
            <person name="Ohtoshi R."/>
            <person name="Malay A.D."/>
            <person name="Moran D.A.P."/>
            <person name="Tomita M."/>
            <person name="Numata K."/>
            <person name="Arakawa K."/>
        </authorList>
    </citation>
    <scope>NUCLEOTIDE SEQUENCE</scope>
</reference>
<gene>
    <name evidence="1" type="ORF">TNCV_3166451</name>
</gene>
<comment type="caution">
    <text evidence="1">The sequence shown here is derived from an EMBL/GenBank/DDBJ whole genome shotgun (WGS) entry which is preliminary data.</text>
</comment>